<gene>
    <name evidence="1" type="ORF">NEICINOT_04978</name>
</gene>
<accession>D0W5K9</accession>
<protein>
    <submittedName>
        <fullName evidence="1">Uncharacterized protein</fullName>
    </submittedName>
</protein>
<comment type="caution">
    <text evidence="1">The sequence shown here is derived from an EMBL/GenBank/DDBJ whole genome shotgun (WGS) entry which is preliminary data.</text>
</comment>
<dbReference type="EMBL" id="ACDY02000015">
    <property type="protein sequence ID" value="EEZ70937.1"/>
    <property type="molecule type" value="Genomic_DNA"/>
</dbReference>
<evidence type="ECO:0000313" key="1">
    <source>
        <dbReference type="EMBL" id="EEZ70937.1"/>
    </source>
</evidence>
<evidence type="ECO:0000313" key="2">
    <source>
        <dbReference type="Proteomes" id="UP000003294"/>
    </source>
</evidence>
<reference evidence="1 2" key="1">
    <citation type="submission" date="2009-10" db="EMBL/GenBank/DDBJ databases">
        <authorList>
            <person name="Weinstock G."/>
            <person name="Sodergren E."/>
            <person name="Clifton S."/>
            <person name="Fulton L."/>
            <person name="Fulton B."/>
            <person name="Courtney L."/>
            <person name="Fronick C."/>
            <person name="Harrison M."/>
            <person name="Strong C."/>
            <person name="Farmer C."/>
            <person name="Delahaunty K."/>
            <person name="Markovic C."/>
            <person name="Hall O."/>
            <person name="Minx P."/>
            <person name="Tomlinson C."/>
            <person name="Mitreva M."/>
            <person name="Nelson J."/>
            <person name="Hou S."/>
            <person name="Wollam A."/>
            <person name="Pepin K.H."/>
            <person name="Johnson M."/>
            <person name="Bhonagiri V."/>
            <person name="Nash W.E."/>
            <person name="Warren W."/>
            <person name="Chinwalla A."/>
            <person name="Mardis E.R."/>
            <person name="Wilson R.K."/>
        </authorList>
    </citation>
    <scope>NUCLEOTIDE SEQUENCE [LARGE SCALE GENOMIC DNA]</scope>
    <source>
        <strain evidence="1 2">ATCC 14685</strain>
    </source>
</reference>
<proteinExistence type="predicted"/>
<name>D0W5K9_NEICI</name>
<sequence length="53" mass="6031">MDGAIRCRKDNRADEDSQIKRIRNPASVSVFVCAVDCASRFRRHPYQQCSADS</sequence>
<dbReference type="AlphaFoldDB" id="D0W5K9"/>
<dbReference type="Proteomes" id="UP000003294">
    <property type="component" value="Unassembled WGS sequence"/>
</dbReference>
<organism evidence="1 2">
    <name type="scientific">Neisseria cinerea ATCC 14685</name>
    <dbReference type="NCBI Taxonomy" id="546262"/>
    <lineage>
        <taxon>Bacteria</taxon>
        <taxon>Pseudomonadati</taxon>
        <taxon>Pseudomonadota</taxon>
        <taxon>Betaproteobacteria</taxon>
        <taxon>Neisseriales</taxon>
        <taxon>Neisseriaceae</taxon>
        <taxon>Neisseria</taxon>
    </lineage>
</organism>